<dbReference type="PANTHER" id="PTHR32134">
    <property type="entry name" value="FNIP REPEAT-CONTAINING PROTEIN"/>
    <property type="match status" value="1"/>
</dbReference>
<gene>
    <name evidence="1" type="ORF">DFA_08328</name>
</gene>
<proteinExistence type="predicted"/>
<keyword evidence="2" id="KW-1185">Reference proteome</keyword>
<dbReference type="PANTHER" id="PTHR32134:SF169">
    <property type="entry name" value="FNIP REPEAT-CONTAINING PROTEIN-RELATED"/>
    <property type="match status" value="1"/>
</dbReference>
<dbReference type="SUPFAM" id="SSF52058">
    <property type="entry name" value="L domain-like"/>
    <property type="match status" value="1"/>
</dbReference>
<dbReference type="KEGG" id="dfa:DFA_08328"/>
<dbReference type="RefSeq" id="XP_004355817.1">
    <property type="nucleotide sequence ID" value="XM_004355764.1"/>
</dbReference>
<reference evidence="2" key="1">
    <citation type="journal article" date="2011" name="Genome Res.">
        <title>Phylogeny-wide analysis of social amoeba genomes highlights ancient origins for complex intercellular communication.</title>
        <authorList>
            <person name="Heidel A.J."/>
            <person name="Lawal H.M."/>
            <person name="Felder M."/>
            <person name="Schilde C."/>
            <person name="Helps N.R."/>
            <person name="Tunggal B."/>
            <person name="Rivero F."/>
            <person name="John U."/>
            <person name="Schleicher M."/>
            <person name="Eichinger L."/>
            <person name="Platzer M."/>
            <person name="Noegel A.A."/>
            <person name="Schaap P."/>
            <person name="Gloeckner G."/>
        </authorList>
    </citation>
    <scope>NUCLEOTIDE SEQUENCE [LARGE SCALE GENOMIC DNA]</scope>
    <source>
        <strain evidence="2">SH3</strain>
    </source>
</reference>
<name>F4Q5S4_CACFS</name>
<sequence length="631" mass="71693">MTSLLSLSNLLISQIISSIDYNGDIICLLLTTKKLYHNSSLRRFIQFKGTRVFDDNGHISHPFYETALLFKLFSFKDILENSVSDNKVLLPEKGTHSFYPQWIKDRINVNRNDQSTITTALMVHYESESLKSLYKVPSIDTLFAGHGYDKQGQLFDLGSISLLPNLQRLVVSAYKLNLGPHTTLKSLTLHIGTKYPLAKLGLVKFTSLTKLSFETYCVTNVGPGLLPSSLTSLTMKLLEIPPRDTFLSLTSLVTLDITLESEAVAEDMKEGCIDLDSLCNLKTLSIIDHTYSVWCYIEVSIPPSITILTFKSALIKIPTLYTMPLLEKLYVTENVLIDKRINLLPSKSIKNLVIYDCDQPLPANSIPSTLETLSIHKTNRDSRNLHVLGNVVLPPSLTHLSMLGDYDPVKLPESLVKLEQTLDQKATQFDLSLPRHLKSLCWTVKPIFYPGTTKFVFPTSSSYPPDLETLKLFKIEGCFIDTVPPVTKYLSIPLQHIDKSEYDHPIYSLTSVISETTTYQQSQWLPPNTTHLTCRILDKRKEPYKIIFRLDEIINHTNVRHLSLIITEVTHQFTIQRLDPDNRSVLVVQIESLQGGIITQRKTIKKNQYDPIYLYFSNSFIPDLVWKIIPK</sequence>
<dbReference type="InterPro" id="IPR008615">
    <property type="entry name" value="FNIP"/>
</dbReference>
<accession>F4Q5S4</accession>
<dbReference type="GeneID" id="14869206"/>
<dbReference type="AlphaFoldDB" id="F4Q5S4"/>
<dbReference type="Pfam" id="PF05725">
    <property type="entry name" value="FNIP"/>
    <property type="match status" value="1"/>
</dbReference>
<evidence type="ECO:0000313" key="1">
    <source>
        <dbReference type="EMBL" id="EGG17333.1"/>
    </source>
</evidence>
<evidence type="ECO:0000313" key="2">
    <source>
        <dbReference type="Proteomes" id="UP000007797"/>
    </source>
</evidence>
<dbReference type="InterPro" id="IPR051251">
    <property type="entry name" value="STK_FNIP-Repeat"/>
</dbReference>
<protein>
    <submittedName>
        <fullName evidence="1">Uncharacterized protein</fullName>
    </submittedName>
</protein>
<dbReference type="EMBL" id="GL883021">
    <property type="protein sequence ID" value="EGG17333.1"/>
    <property type="molecule type" value="Genomic_DNA"/>
</dbReference>
<dbReference type="Proteomes" id="UP000007797">
    <property type="component" value="Unassembled WGS sequence"/>
</dbReference>
<organism evidence="1 2">
    <name type="scientific">Cavenderia fasciculata</name>
    <name type="common">Slime mold</name>
    <name type="synonym">Dictyostelium fasciculatum</name>
    <dbReference type="NCBI Taxonomy" id="261658"/>
    <lineage>
        <taxon>Eukaryota</taxon>
        <taxon>Amoebozoa</taxon>
        <taxon>Evosea</taxon>
        <taxon>Eumycetozoa</taxon>
        <taxon>Dictyostelia</taxon>
        <taxon>Acytosteliales</taxon>
        <taxon>Cavenderiaceae</taxon>
        <taxon>Cavenderia</taxon>
    </lineage>
</organism>